<keyword evidence="9" id="KW-1185">Reference proteome</keyword>
<evidence type="ECO:0000256" key="2">
    <source>
        <dbReference type="ARBA" id="ARBA00022475"/>
    </source>
</evidence>
<evidence type="ECO:0000256" key="6">
    <source>
        <dbReference type="ARBA" id="ARBA00023136"/>
    </source>
</evidence>
<feature type="transmembrane region" description="Helical" evidence="7">
    <location>
        <begin position="109"/>
        <end position="134"/>
    </location>
</feature>
<dbReference type="Pfam" id="PF01790">
    <property type="entry name" value="LGT"/>
    <property type="match status" value="1"/>
</dbReference>
<evidence type="ECO:0000256" key="7">
    <source>
        <dbReference type="SAM" id="Phobius"/>
    </source>
</evidence>
<dbReference type="PANTHER" id="PTHR30589:SF0">
    <property type="entry name" value="PHOSPHATIDYLGLYCEROL--PROLIPOPROTEIN DIACYLGLYCERYL TRANSFERASE"/>
    <property type="match status" value="1"/>
</dbReference>
<dbReference type="GO" id="GO:0016740">
    <property type="term" value="F:transferase activity"/>
    <property type="evidence" value="ECO:0007669"/>
    <property type="project" value="UniProtKB-KW"/>
</dbReference>
<gene>
    <name evidence="8" type="ORF">H8Z76_12075</name>
</gene>
<feature type="transmembrane region" description="Helical" evidence="7">
    <location>
        <begin position="44"/>
        <end position="64"/>
    </location>
</feature>
<feature type="transmembrane region" description="Helical" evidence="7">
    <location>
        <begin position="154"/>
        <end position="171"/>
    </location>
</feature>
<keyword evidence="2" id="KW-1003">Cell membrane</keyword>
<feature type="transmembrane region" description="Helical" evidence="7">
    <location>
        <begin position="206"/>
        <end position="225"/>
    </location>
</feature>
<comment type="caution">
    <text evidence="8">The sequence shown here is derived from an EMBL/GenBank/DDBJ whole genome shotgun (WGS) entry which is preliminary data.</text>
</comment>
<dbReference type="PANTHER" id="PTHR30589">
    <property type="entry name" value="PROLIPOPROTEIN DIACYLGLYCERYL TRANSFERASE"/>
    <property type="match status" value="1"/>
</dbReference>
<keyword evidence="3 8" id="KW-0808">Transferase</keyword>
<dbReference type="EMBL" id="JACOQH010000010">
    <property type="protein sequence ID" value="MBC5754734.1"/>
    <property type="molecule type" value="Genomic_DNA"/>
</dbReference>
<evidence type="ECO:0000256" key="5">
    <source>
        <dbReference type="ARBA" id="ARBA00022989"/>
    </source>
</evidence>
<comment type="similarity">
    <text evidence="1">Belongs to the Lgt family.</text>
</comment>
<feature type="transmembrane region" description="Helical" evidence="7">
    <location>
        <begin position="12"/>
        <end position="32"/>
    </location>
</feature>
<evidence type="ECO:0000313" key="8">
    <source>
        <dbReference type="EMBL" id="MBC5754734.1"/>
    </source>
</evidence>
<sequence length="233" mass="25906">MTIDLSYFDRWVIAPYAICLFGSVLIGLVYIAVRIKRSGIKTEYIMYILFLELISILICGNFLASVMQQKTPREAGFTSLGGAVGMLLGVWLNNVIFKEKRTEITETCITALPLIYSIAKLGCLFGGCCGGLPYTGPFAVRYLRNGQIVQADSIPVQLIETVVFLLLFFLFFRCKNKIGAAQMIILCSVAKFLTDFLRDVHKDAVISQNQVGCVVVIVAAAFICVRKRHRRVA</sequence>
<protein>
    <submittedName>
        <fullName evidence="8">Prolipoprotein diacylglyceryl transferase</fullName>
    </submittedName>
</protein>
<keyword evidence="4 7" id="KW-0812">Transmembrane</keyword>
<evidence type="ECO:0000256" key="3">
    <source>
        <dbReference type="ARBA" id="ARBA00022679"/>
    </source>
</evidence>
<keyword evidence="5 7" id="KW-1133">Transmembrane helix</keyword>
<reference evidence="8 9" key="1">
    <citation type="submission" date="2020-08" db="EMBL/GenBank/DDBJ databases">
        <title>Genome public.</title>
        <authorList>
            <person name="Liu C."/>
            <person name="Sun Q."/>
        </authorList>
    </citation>
    <scope>NUCLEOTIDE SEQUENCE [LARGE SCALE GENOMIC DNA]</scope>
    <source>
        <strain evidence="8 9">BX0805</strain>
    </source>
</reference>
<organism evidence="8 9">
    <name type="scientific">Roseburia yibonii</name>
    <dbReference type="NCBI Taxonomy" id="2763063"/>
    <lineage>
        <taxon>Bacteria</taxon>
        <taxon>Bacillati</taxon>
        <taxon>Bacillota</taxon>
        <taxon>Clostridia</taxon>
        <taxon>Lachnospirales</taxon>
        <taxon>Lachnospiraceae</taxon>
        <taxon>Roseburia</taxon>
    </lineage>
</organism>
<name>A0ABR7ICR8_9FIRM</name>
<evidence type="ECO:0000313" key="9">
    <source>
        <dbReference type="Proteomes" id="UP000621540"/>
    </source>
</evidence>
<proteinExistence type="inferred from homology"/>
<feature type="transmembrane region" description="Helical" evidence="7">
    <location>
        <begin position="178"/>
        <end position="194"/>
    </location>
</feature>
<dbReference type="Proteomes" id="UP000621540">
    <property type="component" value="Unassembled WGS sequence"/>
</dbReference>
<keyword evidence="6 7" id="KW-0472">Membrane</keyword>
<accession>A0ABR7ICR8</accession>
<dbReference type="InterPro" id="IPR001640">
    <property type="entry name" value="Lgt"/>
</dbReference>
<evidence type="ECO:0000256" key="1">
    <source>
        <dbReference type="ARBA" id="ARBA00007150"/>
    </source>
</evidence>
<dbReference type="RefSeq" id="WP_022516673.1">
    <property type="nucleotide sequence ID" value="NZ_JACOQH010000010.1"/>
</dbReference>
<evidence type="ECO:0000256" key="4">
    <source>
        <dbReference type="ARBA" id="ARBA00022692"/>
    </source>
</evidence>
<feature type="transmembrane region" description="Helical" evidence="7">
    <location>
        <begin position="76"/>
        <end position="97"/>
    </location>
</feature>